<keyword evidence="2" id="KW-1003">Cell membrane</keyword>
<evidence type="ECO:0000256" key="5">
    <source>
        <dbReference type="ARBA" id="ARBA00023136"/>
    </source>
</evidence>
<evidence type="ECO:0000313" key="9">
    <source>
        <dbReference type="EMBL" id="AEE96061.1"/>
    </source>
</evidence>
<dbReference type="RefSeq" id="WP_013780491.1">
    <property type="nucleotide sequence ID" value="NC_015520.1"/>
</dbReference>
<dbReference type="Proteomes" id="UP000008457">
    <property type="component" value="Chromosome"/>
</dbReference>
<feature type="transmembrane region" description="Helical" evidence="7">
    <location>
        <begin position="6"/>
        <end position="27"/>
    </location>
</feature>
<evidence type="ECO:0000259" key="8">
    <source>
        <dbReference type="Pfam" id="PF01618"/>
    </source>
</evidence>
<name>F4A1U5_MAHA5</name>
<evidence type="ECO:0000256" key="6">
    <source>
        <dbReference type="RuleBase" id="RU004057"/>
    </source>
</evidence>
<keyword evidence="10" id="KW-1185">Reference proteome</keyword>
<dbReference type="GO" id="GO:0071978">
    <property type="term" value="P:bacterial-type flagellum-dependent swarming motility"/>
    <property type="evidence" value="ECO:0007669"/>
    <property type="project" value="InterPro"/>
</dbReference>
<evidence type="ECO:0000256" key="1">
    <source>
        <dbReference type="ARBA" id="ARBA00004651"/>
    </source>
</evidence>
<dbReference type="Pfam" id="PF01618">
    <property type="entry name" value="MotA_ExbB"/>
    <property type="match status" value="1"/>
</dbReference>
<feature type="transmembrane region" description="Helical" evidence="7">
    <location>
        <begin position="180"/>
        <end position="200"/>
    </location>
</feature>
<proteinExistence type="inferred from homology"/>
<keyword evidence="6" id="KW-0813">Transport</keyword>
<organism evidence="9 10">
    <name type="scientific">Mahella australiensis (strain DSM 15567 / CIP 107919 / 50-1 BON)</name>
    <dbReference type="NCBI Taxonomy" id="697281"/>
    <lineage>
        <taxon>Bacteria</taxon>
        <taxon>Bacillati</taxon>
        <taxon>Bacillota</taxon>
        <taxon>Clostridia</taxon>
        <taxon>Thermoanaerobacterales</taxon>
        <taxon>Thermoanaerobacterales Family IV. Incertae Sedis</taxon>
        <taxon>Mahella</taxon>
    </lineage>
</organism>
<dbReference type="AlphaFoldDB" id="F4A1U5"/>
<dbReference type="EMBL" id="CP002360">
    <property type="protein sequence ID" value="AEE96061.1"/>
    <property type="molecule type" value="Genomic_DNA"/>
</dbReference>
<dbReference type="InterPro" id="IPR047055">
    <property type="entry name" value="MotA-like"/>
</dbReference>
<evidence type="ECO:0000313" key="10">
    <source>
        <dbReference type="Proteomes" id="UP000008457"/>
    </source>
</evidence>
<dbReference type="eggNOG" id="COG1291">
    <property type="taxonomic scope" value="Bacteria"/>
</dbReference>
<protein>
    <submittedName>
        <fullName evidence="9">MotA/TolQ/ExbB proton channel</fullName>
    </submittedName>
</protein>
<dbReference type="GO" id="GO:0015031">
    <property type="term" value="P:protein transport"/>
    <property type="evidence" value="ECO:0007669"/>
    <property type="project" value="UniProtKB-KW"/>
</dbReference>
<dbReference type="GO" id="GO:0006935">
    <property type="term" value="P:chemotaxis"/>
    <property type="evidence" value="ECO:0007669"/>
    <property type="project" value="InterPro"/>
</dbReference>
<dbReference type="OrthoDB" id="9806929at2"/>
<feature type="domain" description="MotA/TolQ/ExbB proton channel" evidence="8">
    <location>
        <begin position="101"/>
        <end position="216"/>
    </location>
</feature>
<dbReference type="HOGENOM" id="CLU_079895_1_0_9"/>
<evidence type="ECO:0000256" key="2">
    <source>
        <dbReference type="ARBA" id="ARBA00022475"/>
    </source>
</evidence>
<feature type="transmembrane region" description="Helical" evidence="7">
    <location>
        <begin position="148"/>
        <end position="168"/>
    </location>
</feature>
<keyword evidence="4 7" id="KW-1133">Transmembrane helix</keyword>
<keyword evidence="3 7" id="KW-0812">Transmembrane</keyword>
<keyword evidence="5 7" id="KW-0472">Membrane</keyword>
<dbReference type="PANTHER" id="PTHR30433:SF2">
    <property type="entry name" value="MOTILITY PROTEIN A"/>
    <property type="match status" value="1"/>
</dbReference>
<keyword evidence="6" id="KW-0653">Protein transport</keyword>
<reference evidence="10" key="1">
    <citation type="submission" date="2010-11" db="EMBL/GenBank/DDBJ databases">
        <title>The complete genome of Mahella australiensis DSM 15567.</title>
        <authorList>
            <consortium name="US DOE Joint Genome Institute (JGI-PGF)"/>
            <person name="Lucas S."/>
            <person name="Copeland A."/>
            <person name="Lapidus A."/>
            <person name="Bruce D."/>
            <person name="Goodwin L."/>
            <person name="Pitluck S."/>
            <person name="Kyrpides N."/>
            <person name="Mavromatis K."/>
            <person name="Pagani I."/>
            <person name="Ivanova N."/>
            <person name="Teshima H."/>
            <person name="Brettin T."/>
            <person name="Detter J.C."/>
            <person name="Han C."/>
            <person name="Tapia R."/>
            <person name="Land M."/>
            <person name="Hauser L."/>
            <person name="Markowitz V."/>
            <person name="Cheng J.-F."/>
            <person name="Hugenholtz P."/>
            <person name="Woyke T."/>
            <person name="Wu D."/>
            <person name="Spring S."/>
            <person name="Pukall R."/>
            <person name="Steenblock K."/>
            <person name="Schneider S."/>
            <person name="Klenk H.-P."/>
            <person name="Eisen J.A."/>
        </authorList>
    </citation>
    <scope>NUCLEOTIDE SEQUENCE [LARGE SCALE GENOMIC DNA]</scope>
    <source>
        <strain evidence="10">DSM 15567 / CIP 107919 / 50-1 BON</strain>
    </source>
</reference>
<evidence type="ECO:0000256" key="3">
    <source>
        <dbReference type="ARBA" id="ARBA00022692"/>
    </source>
</evidence>
<dbReference type="KEGG" id="mas:Mahau_0863"/>
<evidence type="ECO:0000256" key="4">
    <source>
        <dbReference type="ARBA" id="ARBA00022989"/>
    </source>
</evidence>
<gene>
    <name evidence="9" type="ordered locus">Mahau_0863</name>
</gene>
<dbReference type="InterPro" id="IPR002898">
    <property type="entry name" value="MotA_ExbB_proton_chnl"/>
</dbReference>
<evidence type="ECO:0000256" key="7">
    <source>
        <dbReference type="SAM" id="Phobius"/>
    </source>
</evidence>
<dbReference type="GO" id="GO:0005886">
    <property type="term" value="C:plasma membrane"/>
    <property type="evidence" value="ECO:0007669"/>
    <property type="project" value="UniProtKB-SubCell"/>
</dbReference>
<dbReference type="STRING" id="697281.Mahau_0863"/>
<reference evidence="9 10" key="2">
    <citation type="journal article" date="2011" name="Stand. Genomic Sci.">
        <title>Complete genome sequence of Mahella australiensis type strain (50-1 BON).</title>
        <authorList>
            <person name="Sikorski J."/>
            <person name="Teshima H."/>
            <person name="Nolan M."/>
            <person name="Lucas S."/>
            <person name="Hammon N."/>
            <person name="Deshpande S."/>
            <person name="Cheng J.F."/>
            <person name="Pitluck S."/>
            <person name="Liolios K."/>
            <person name="Pagani I."/>
            <person name="Ivanova N."/>
            <person name="Huntemann M."/>
            <person name="Mavromatis K."/>
            <person name="Ovchinikova G."/>
            <person name="Pati A."/>
            <person name="Tapia R."/>
            <person name="Han C."/>
            <person name="Goodwin L."/>
            <person name="Chen A."/>
            <person name="Palaniappan K."/>
            <person name="Land M."/>
            <person name="Hauser L."/>
            <person name="Ngatchou-Djao O.D."/>
            <person name="Rohde M."/>
            <person name="Pukall R."/>
            <person name="Spring S."/>
            <person name="Abt B."/>
            <person name="Goker M."/>
            <person name="Detter J.C."/>
            <person name="Woyke T."/>
            <person name="Bristow J."/>
            <person name="Markowitz V."/>
            <person name="Hugenholtz P."/>
            <person name="Eisen J.A."/>
            <person name="Kyrpides N.C."/>
            <person name="Klenk H.P."/>
            <person name="Lapidus A."/>
        </authorList>
    </citation>
    <scope>NUCLEOTIDE SEQUENCE [LARGE SCALE GENOMIC DNA]</scope>
    <source>
        <strain evidence="10">DSM 15567 / CIP 107919 / 50-1 BON</strain>
    </source>
</reference>
<sequence length="267" mass="29382">MDIATIAGLIAGIAFIAIGILLNANLLTYYDLPSIMITLGGTIASTLISYPLSNVLNTLGIIKNVFFVKRQNPKEIMDIILNLANTARREGLLALEEAAYQLDDPFMRKGILLIVDGTDPELVKNIMETELNYIEERHKQGWGLLETMGNYAPAFGMIGTLIGLINMLRNLNDPDTIGPNMAVAITTTFYGSVLANLIFLPMAQKLKVRSAEEMLLKELVLEGVLSIQAGENPRIIEEKLKAFLPPKLLSVAEQEVEQQREEALNNG</sequence>
<comment type="subcellular location">
    <subcellularLocation>
        <location evidence="1">Cell membrane</location>
        <topology evidence="1">Multi-pass membrane protein</topology>
    </subcellularLocation>
    <subcellularLocation>
        <location evidence="6">Membrane</location>
        <topology evidence="6">Multi-pass membrane protein</topology>
    </subcellularLocation>
</comment>
<dbReference type="PANTHER" id="PTHR30433">
    <property type="entry name" value="CHEMOTAXIS PROTEIN MOTA"/>
    <property type="match status" value="1"/>
</dbReference>
<accession>F4A1U5</accession>
<comment type="similarity">
    <text evidence="6">Belongs to the exbB/tolQ family.</text>
</comment>